<dbReference type="AlphaFoldDB" id="A0A6T9YX13"/>
<dbReference type="EMBL" id="HBHA01001962">
    <property type="protein sequence ID" value="CAD9581292.1"/>
    <property type="molecule type" value="Transcribed_RNA"/>
</dbReference>
<feature type="transmembrane region" description="Helical" evidence="2">
    <location>
        <begin position="213"/>
        <end position="238"/>
    </location>
</feature>
<sequence>MTRAPLLGTHSPETSIPSRTPATCSPSMNPTVRTNSPFFTARTISPTTVTPSNTPSLIIPTVCPNTDTVSPVSSPTVRPNALLKVVMLISFPQAGCISSSEYSQQVEGTIRRTFRVELGSTGVVISQPGLCGNDDTGVFLDVVIYRLPSTNAEMVITKIEDFEHGDGVQGGRNITTLFTGGSWFEGQAEILTLGTEDDLDVDDPVSGSATTSVAVIVVSVVCGLVAIAGFAVAGLYIWRKRQLALLSSAAEDIGEGDINLDHNQPYHDRNLKDLLELDHASSIATGMTMPSDIGSAVEGRRSQEIG</sequence>
<name>A0A6T9YX13_BIGNA</name>
<feature type="region of interest" description="Disordered" evidence="1">
    <location>
        <begin position="1"/>
        <end position="31"/>
    </location>
</feature>
<reference evidence="4" key="1">
    <citation type="submission" date="2021-01" db="EMBL/GenBank/DDBJ databases">
        <authorList>
            <person name="Corre E."/>
            <person name="Pelletier E."/>
            <person name="Niang G."/>
            <person name="Scheremetjew M."/>
            <person name="Finn R."/>
            <person name="Kale V."/>
            <person name="Holt S."/>
            <person name="Cochrane G."/>
            <person name="Meng A."/>
            <person name="Brown T."/>
            <person name="Cohen L."/>
        </authorList>
    </citation>
    <scope>NUCLEOTIDE SEQUENCE</scope>
    <source>
        <strain evidence="4">CCMP1258.1</strain>
    </source>
</reference>
<evidence type="ECO:0000256" key="1">
    <source>
        <dbReference type="SAM" id="MobiDB-lite"/>
    </source>
</evidence>
<evidence type="ECO:0000256" key="2">
    <source>
        <dbReference type="SAM" id="Phobius"/>
    </source>
</evidence>
<organism evidence="4">
    <name type="scientific">Bigelowiella natans</name>
    <name type="common">Pedinomonas minutissima</name>
    <name type="synonym">Chlorarachnion sp. (strain CCMP621)</name>
    <dbReference type="NCBI Taxonomy" id="227086"/>
    <lineage>
        <taxon>Eukaryota</taxon>
        <taxon>Sar</taxon>
        <taxon>Rhizaria</taxon>
        <taxon>Cercozoa</taxon>
        <taxon>Chlorarachniophyceae</taxon>
        <taxon>Bigelowiella</taxon>
    </lineage>
</organism>
<dbReference type="EMBL" id="HBHA01001963">
    <property type="protein sequence ID" value="CAD9581295.1"/>
    <property type="molecule type" value="Transcribed_RNA"/>
</dbReference>
<gene>
    <name evidence="3" type="ORF">BIGN1055_LOCUS1258</name>
    <name evidence="4" type="ORF">BIGN1055_LOCUS1259</name>
</gene>
<evidence type="ECO:0000313" key="3">
    <source>
        <dbReference type="EMBL" id="CAD9581292.1"/>
    </source>
</evidence>
<keyword evidence="2" id="KW-1133">Transmembrane helix</keyword>
<evidence type="ECO:0000313" key="4">
    <source>
        <dbReference type="EMBL" id="CAD9581295.1"/>
    </source>
</evidence>
<feature type="compositionally biased region" description="Polar residues" evidence="1">
    <location>
        <begin position="11"/>
        <end position="31"/>
    </location>
</feature>
<keyword evidence="2" id="KW-0812">Transmembrane</keyword>
<accession>A0A6T9YX13</accession>
<proteinExistence type="predicted"/>
<protein>
    <submittedName>
        <fullName evidence="4">Uncharacterized protein</fullName>
    </submittedName>
</protein>
<keyword evidence="2" id="KW-0472">Membrane</keyword>